<dbReference type="InterPro" id="IPR013783">
    <property type="entry name" value="Ig-like_fold"/>
</dbReference>
<feature type="domain" description="Ig-like" evidence="6">
    <location>
        <begin position="126"/>
        <end position="220"/>
    </location>
</feature>
<evidence type="ECO:0000256" key="5">
    <source>
        <dbReference type="ARBA" id="ARBA00023319"/>
    </source>
</evidence>
<evidence type="ECO:0000256" key="3">
    <source>
        <dbReference type="ARBA" id="ARBA00023157"/>
    </source>
</evidence>
<comment type="subcellular location">
    <subcellularLocation>
        <location evidence="1">Membrane</location>
        <topology evidence="1">Single-pass type I membrane protein</topology>
    </subcellularLocation>
</comment>
<keyword evidence="3" id="KW-1015">Disulfide bond</keyword>
<dbReference type="Gene3D" id="2.60.40.10">
    <property type="entry name" value="Immunoglobulins"/>
    <property type="match status" value="5"/>
</dbReference>
<dbReference type="SMART" id="SM00408">
    <property type="entry name" value="IGc2"/>
    <property type="match status" value="2"/>
</dbReference>
<proteinExistence type="predicted"/>
<keyword evidence="5" id="KW-0393">Immunoglobulin domain</keyword>
<dbReference type="Proteomes" id="UP001164746">
    <property type="component" value="Chromosome 5"/>
</dbReference>
<name>A0ABY7E8U1_MYAAR</name>
<dbReference type="InterPro" id="IPR013162">
    <property type="entry name" value="CD80_C2-set"/>
</dbReference>
<protein>
    <submittedName>
        <fullName evidence="7">PXDN-like protein</fullName>
    </submittedName>
</protein>
<reference evidence="7" key="1">
    <citation type="submission" date="2022-11" db="EMBL/GenBank/DDBJ databases">
        <title>Centuries of genome instability and evolution in soft-shell clam transmissible cancer (bioRxiv).</title>
        <authorList>
            <person name="Hart S.F.M."/>
            <person name="Yonemitsu M.A."/>
            <person name="Giersch R.M."/>
            <person name="Beal B.F."/>
            <person name="Arriagada G."/>
            <person name="Davis B.W."/>
            <person name="Ostrander E.A."/>
            <person name="Goff S.P."/>
            <person name="Metzger M.J."/>
        </authorList>
    </citation>
    <scope>NUCLEOTIDE SEQUENCE</scope>
    <source>
        <strain evidence="7">MELC-2E11</strain>
        <tissue evidence="7">Siphon/mantle</tissue>
    </source>
</reference>
<dbReference type="PANTHER" id="PTHR11640:SF158">
    <property type="entry name" value="V-SET AND IMMUNOGLOBULIN DOMAIN-CONTAINING PROTEIN 10-LIKE 2"/>
    <property type="match status" value="1"/>
</dbReference>
<dbReference type="InterPro" id="IPR007110">
    <property type="entry name" value="Ig-like_dom"/>
</dbReference>
<evidence type="ECO:0000256" key="1">
    <source>
        <dbReference type="ARBA" id="ARBA00004479"/>
    </source>
</evidence>
<dbReference type="PROSITE" id="PS50835">
    <property type="entry name" value="IG_LIKE"/>
    <property type="match status" value="3"/>
</dbReference>
<evidence type="ECO:0000313" key="8">
    <source>
        <dbReference type="Proteomes" id="UP001164746"/>
    </source>
</evidence>
<organism evidence="7 8">
    <name type="scientific">Mya arenaria</name>
    <name type="common">Soft-shell clam</name>
    <dbReference type="NCBI Taxonomy" id="6604"/>
    <lineage>
        <taxon>Eukaryota</taxon>
        <taxon>Metazoa</taxon>
        <taxon>Spiralia</taxon>
        <taxon>Lophotrochozoa</taxon>
        <taxon>Mollusca</taxon>
        <taxon>Bivalvia</taxon>
        <taxon>Autobranchia</taxon>
        <taxon>Heteroconchia</taxon>
        <taxon>Euheterodonta</taxon>
        <taxon>Imparidentia</taxon>
        <taxon>Neoheterodontei</taxon>
        <taxon>Myida</taxon>
        <taxon>Myoidea</taxon>
        <taxon>Myidae</taxon>
        <taxon>Mya</taxon>
    </lineage>
</organism>
<dbReference type="EMBL" id="CP111016">
    <property type="protein sequence ID" value="WAR04819.1"/>
    <property type="molecule type" value="Genomic_DNA"/>
</dbReference>
<dbReference type="PANTHER" id="PTHR11640">
    <property type="entry name" value="NEPHRIN"/>
    <property type="match status" value="1"/>
</dbReference>
<dbReference type="InterPro" id="IPR003599">
    <property type="entry name" value="Ig_sub"/>
</dbReference>
<evidence type="ECO:0000256" key="2">
    <source>
        <dbReference type="ARBA" id="ARBA00023136"/>
    </source>
</evidence>
<sequence>MGVTLSGNGTSGGFTVQENSSLQLTCSTSTDVNYVSYNVRLLSLTKIITAVGFGPLGCATDPAPPSYLSCSCVSRREYVCVIRTVTRNMNGDVWFCLPPAGDSNDNSGDKTIVVTIGITAVSMDFPAVRSLSVIDNTARQFRCATSVGNPQAIVEWYKDNGTPNRADDTEITTGKETYPIPSGSLIVTIGKLTLTVQRNDHEVGVYCRANNGGDWVYSVSVFLDVQYDPSTPKVSYKNADVTSQVRVISGRPLTLTCSSTGNPPPTYIWTYPDGDSHSGPTLQLASVLQTHTGDPPHTPLCTISGTSISTTVVLVEGTDSTITCTSSANPPLITYIWSTPRRGLLSGASLSLINVQHLADQGQYTLTITNTMDPTGGKLETGTNSTMFSVDVQYEPSSPKVSYKGFEVSASIRVISGRSVKLNCSSTGNPQPTYTWWYPGGGSHEDPPRTPSCNISGTSISTPAILVEGTDSIISCTSYSNPPLITYTWSTPGRGQVRGARLSLNNVQHITDHGKYILTVTNDMDPTGANMEMGTSNTAFSVDVQWCGGKVLCACTIRTFNNAHLQQHGKPEPHLYVDVSSRKVT</sequence>
<dbReference type="InterPro" id="IPR036179">
    <property type="entry name" value="Ig-like_dom_sf"/>
</dbReference>
<evidence type="ECO:0000256" key="4">
    <source>
        <dbReference type="ARBA" id="ARBA00023180"/>
    </source>
</evidence>
<accession>A0ABY7E8U1</accession>
<dbReference type="Pfam" id="PF13927">
    <property type="entry name" value="Ig_3"/>
    <property type="match status" value="1"/>
</dbReference>
<feature type="domain" description="Ig-like" evidence="6">
    <location>
        <begin position="232"/>
        <end position="334"/>
    </location>
</feature>
<dbReference type="InterPro" id="IPR003598">
    <property type="entry name" value="Ig_sub2"/>
</dbReference>
<evidence type="ECO:0000313" key="7">
    <source>
        <dbReference type="EMBL" id="WAR04819.1"/>
    </source>
</evidence>
<evidence type="ECO:0000259" key="6">
    <source>
        <dbReference type="PROSITE" id="PS50835"/>
    </source>
</evidence>
<dbReference type="InterPro" id="IPR051275">
    <property type="entry name" value="Cell_adhesion_signaling"/>
</dbReference>
<dbReference type="Pfam" id="PF08205">
    <property type="entry name" value="C2-set_2"/>
    <property type="match status" value="1"/>
</dbReference>
<feature type="domain" description="Ig-like" evidence="6">
    <location>
        <begin position="399"/>
        <end position="486"/>
    </location>
</feature>
<dbReference type="SMART" id="SM00409">
    <property type="entry name" value="IG"/>
    <property type="match status" value="3"/>
</dbReference>
<keyword evidence="8" id="KW-1185">Reference proteome</keyword>
<dbReference type="SUPFAM" id="SSF48726">
    <property type="entry name" value="Immunoglobulin"/>
    <property type="match status" value="3"/>
</dbReference>
<keyword evidence="4" id="KW-0325">Glycoprotein</keyword>
<keyword evidence="2" id="KW-0472">Membrane</keyword>
<gene>
    <name evidence="7" type="ORF">MAR_020188</name>
</gene>